<name>A0A6I4U8I9_9SPHN</name>
<feature type="transmembrane region" description="Helical" evidence="7">
    <location>
        <begin position="286"/>
        <end position="307"/>
    </location>
</feature>
<feature type="domain" description="MacB-like periplasmic core" evidence="9">
    <location>
        <begin position="21"/>
        <end position="240"/>
    </location>
</feature>
<dbReference type="GO" id="GO:0022857">
    <property type="term" value="F:transmembrane transporter activity"/>
    <property type="evidence" value="ECO:0007669"/>
    <property type="project" value="TreeGrafter"/>
</dbReference>
<dbReference type="PANTHER" id="PTHR30572:SF4">
    <property type="entry name" value="ABC TRANSPORTER PERMEASE YTRF"/>
    <property type="match status" value="1"/>
</dbReference>
<reference evidence="10 11" key="1">
    <citation type="submission" date="2019-12" db="EMBL/GenBank/DDBJ databases">
        <title>Genomic-based taxomic classification of the family Erythrobacteraceae.</title>
        <authorList>
            <person name="Xu L."/>
        </authorList>
    </citation>
    <scope>NUCLEOTIDE SEQUENCE [LARGE SCALE GENOMIC DNA]</scope>
    <source>
        <strain evidence="10 11">LMG 29519</strain>
    </source>
</reference>
<dbReference type="InterPro" id="IPR050250">
    <property type="entry name" value="Macrolide_Exporter_MacB"/>
</dbReference>
<dbReference type="Pfam" id="PF12704">
    <property type="entry name" value="MacB_PCD"/>
    <property type="match status" value="2"/>
</dbReference>
<organism evidence="10 11">
    <name type="scientific">Alteriqipengyuania halimionae</name>
    <dbReference type="NCBI Taxonomy" id="1926630"/>
    <lineage>
        <taxon>Bacteria</taxon>
        <taxon>Pseudomonadati</taxon>
        <taxon>Pseudomonadota</taxon>
        <taxon>Alphaproteobacteria</taxon>
        <taxon>Sphingomonadales</taxon>
        <taxon>Erythrobacteraceae</taxon>
        <taxon>Alteriqipengyuania</taxon>
    </lineage>
</organism>
<sequence length="810" mass="87355">MNRFALLSLYRSLTRHKLYAALNIGGLAIGIAVFIVLGLYVRFETSYETWLPDYDKVYLVQSEWKDETSPLQGANPYTMGGLLDELREDFPGIVGTRILGGEEGGIVQRKNNAVTEDVAMVDPSFFEVFDLPMAQGSGSESLADPNNVFISESAARRYFGDKDPIGQTLTISTYMTTAYRVAGVFEDLPANSDFRISILIPLLDNMDEFNPYWRNWGSASLQTFLRFPDAAAAQRFDAAMPEFIDRRGRANFGENGSDIMNLRLLPLADAHLEPEGAASASAKTTLVTLGLVGVFTLLIALINYINLATARAGLRAREVAMRKVLGGDRAAIMRQFLAEAILTVAVASLLGLILAELGLPLVNAAGGLSLAIPYGVVVPTLVVLTIVVGVLAGLYPALVLSAFRPAAVLASSRSPGGGRAGARVREGLVVLQFGLATAFLIGAAVLLAQTRHVRATDVGFQREGLMAVLSLRDSQIDALQKRAFMTEVRALPQVSQAALANAVVGGSGDRNATNVELPGVEGSGPSLMWEQVGPHYFDAYGTRLLAGRLFDAKRQVDDSSDRSWASGVNILINREALSTLGFATPQEAVGKTVGLGNPKTIIGVVENMDFSGPRDPIGPTFYVFVTDPAASLETTVASIRFEGDPRALHDTLADIWRRLIPQVPFDGQTADQRLTQFYEDDDRTMRLFAIGAGLAVLIGIVGLWGLASFNTARRTKEIGIRKSLGASARDIVKLLVGQFMRPVVLANLIAWPLAYYAMRTWLAGFDDRIALSPLYFIGASLLAIAIAVLTVLGQSLRASRTAPAWALRHD</sequence>
<dbReference type="Pfam" id="PF02687">
    <property type="entry name" value="FtsX"/>
    <property type="match status" value="2"/>
</dbReference>
<comment type="similarity">
    <text evidence="6">Belongs to the ABC-4 integral membrane protein family.</text>
</comment>
<protein>
    <submittedName>
        <fullName evidence="10">FtsX-like permease family protein</fullName>
    </submittedName>
</protein>
<evidence type="ECO:0000256" key="4">
    <source>
        <dbReference type="ARBA" id="ARBA00022989"/>
    </source>
</evidence>
<evidence type="ECO:0000256" key="6">
    <source>
        <dbReference type="ARBA" id="ARBA00038076"/>
    </source>
</evidence>
<gene>
    <name evidence="10" type="ORF">GRI68_10400</name>
</gene>
<feature type="domain" description="ABC3 transporter permease C-terminal" evidence="8">
    <location>
        <begin position="291"/>
        <end position="401"/>
    </location>
</feature>
<dbReference type="OrthoDB" id="9770036at2"/>
<feature type="domain" description="ABC3 transporter permease C-terminal" evidence="8">
    <location>
        <begin position="691"/>
        <end position="803"/>
    </location>
</feature>
<keyword evidence="2" id="KW-1003">Cell membrane</keyword>
<feature type="transmembrane region" description="Helical" evidence="7">
    <location>
        <begin position="20"/>
        <end position="41"/>
    </location>
</feature>
<dbReference type="EMBL" id="WTYR01000001">
    <property type="protein sequence ID" value="MXP10587.1"/>
    <property type="molecule type" value="Genomic_DNA"/>
</dbReference>
<evidence type="ECO:0000256" key="3">
    <source>
        <dbReference type="ARBA" id="ARBA00022692"/>
    </source>
</evidence>
<evidence type="ECO:0000259" key="8">
    <source>
        <dbReference type="Pfam" id="PF02687"/>
    </source>
</evidence>
<feature type="transmembrane region" description="Helical" evidence="7">
    <location>
        <begin position="336"/>
        <end position="359"/>
    </location>
</feature>
<evidence type="ECO:0000259" key="9">
    <source>
        <dbReference type="Pfam" id="PF12704"/>
    </source>
</evidence>
<feature type="transmembrane region" description="Helical" evidence="7">
    <location>
        <begin position="731"/>
        <end position="754"/>
    </location>
</feature>
<proteinExistence type="inferred from homology"/>
<dbReference type="PANTHER" id="PTHR30572">
    <property type="entry name" value="MEMBRANE COMPONENT OF TRANSPORTER-RELATED"/>
    <property type="match status" value="1"/>
</dbReference>
<feature type="transmembrane region" description="Helical" evidence="7">
    <location>
        <begin position="774"/>
        <end position="792"/>
    </location>
</feature>
<evidence type="ECO:0000256" key="5">
    <source>
        <dbReference type="ARBA" id="ARBA00023136"/>
    </source>
</evidence>
<evidence type="ECO:0000256" key="2">
    <source>
        <dbReference type="ARBA" id="ARBA00022475"/>
    </source>
</evidence>
<accession>A0A6I4U8I9</accession>
<evidence type="ECO:0000313" key="10">
    <source>
        <dbReference type="EMBL" id="MXP10587.1"/>
    </source>
</evidence>
<dbReference type="InterPro" id="IPR003838">
    <property type="entry name" value="ABC3_permease_C"/>
</dbReference>
<feature type="transmembrane region" description="Helical" evidence="7">
    <location>
        <begin position="687"/>
        <end position="710"/>
    </location>
</feature>
<dbReference type="RefSeq" id="WP_160617173.1">
    <property type="nucleotide sequence ID" value="NZ_WTYR01000001.1"/>
</dbReference>
<keyword evidence="4 7" id="KW-1133">Transmembrane helix</keyword>
<keyword evidence="11" id="KW-1185">Reference proteome</keyword>
<keyword evidence="3 7" id="KW-0812">Transmembrane</keyword>
<dbReference type="InterPro" id="IPR025857">
    <property type="entry name" value="MacB_PCD"/>
</dbReference>
<keyword evidence="5 7" id="KW-0472">Membrane</keyword>
<feature type="transmembrane region" description="Helical" evidence="7">
    <location>
        <begin position="371"/>
        <end position="395"/>
    </location>
</feature>
<feature type="domain" description="MacB-like periplasmic core" evidence="9">
    <location>
        <begin position="470"/>
        <end position="631"/>
    </location>
</feature>
<feature type="transmembrane region" description="Helical" evidence="7">
    <location>
        <begin position="428"/>
        <end position="448"/>
    </location>
</feature>
<dbReference type="AlphaFoldDB" id="A0A6I4U8I9"/>
<evidence type="ECO:0000256" key="1">
    <source>
        <dbReference type="ARBA" id="ARBA00004651"/>
    </source>
</evidence>
<dbReference type="GO" id="GO:0005886">
    <property type="term" value="C:plasma membrane"/>
    <property type="evidence" value="ECO:0007669"/>
    <property type="project" value="UniProtKB-SubCell"/>
</dbReference>
<comment type="subcellular location">
    <subcellularLocation>
        <location evidence="1">Cell membrane</location>
        <topology evidence="1">Multi-pass membrane protein</topology>
    </subcellularLocation>
</comment>
<evidence type="ECO:0000256" key="7">
    <source>
        <dbReference type="SAM" id="Phobius"/>
    </source>
</evidence>
<comment type="caution">
    <text evidence="10">The sequence shown here is derived from an EMBL/GenBank/DDBJ whole genome shotgun (WGS) entry which is preliminary data.</text>
</comment>
<dbReference type="Proteomes" id="UP000429229">
    <property type="component" value="Unassembled WGS sequence"/>
</dbReference>
<evidence type="ECO:0000313" key="11">
    <source>
        <dbReference type="Proteomes" id="UP000429229"/>
    </source>
</evidence>